<keyword evidence="3" id="KW-1185">Reference proteome</keyword>
<dbReference type="CDD" id="cd03143">
    <property type="entry name" value="A4_beta-galactosidase_middle_domain"/>
    <property type="match status" value="1"/>
</dbReference>
<dbReference type="EMBL" id="CP023564">
    <property type="protein sequence ID" value="ATG55807.1"/>
    <property type="molecule type" value="Genomic_DNA"/>
</dbReference>
<protein>
    <recommendedName>
        <fullName evidence="1">Beta-galactosidase trimerisation domain-containing protein</fullName>
    </recommendedName>
</protein>
<accession>A0A291H018</accession>
<sequence>MTAAPDAPWWHAPFRTLQTNLRETDAGLDVEAVLDAIEAHGADTWLLSVGGILANHPSRLASQTVNPHLAQRPSGDLVGDATAAAQARGIRVLARMDFSKIDAARAERHPEWCFVSPEGEPQIYNGYRSVCPSGEYYQREMFDIVAEVLETYPIAGFFFNWMSFNEVDYSRRYRGVCHCEACRRGFAAAAPGTPLPAGPDDPGYARWTQHSDEVLTDLHHRMQAHVRRLAPQAALIQGDRADITFHEANNAVGRELWHQATADAVDAARSEDPSRPVFVNAVAFVDMPYRWAGEDPRHLEQYAVQSIAHGAQPSTYLMGTPQDSPFPGLTASARISRFHRDHHEEYTGLVPTARTALVRPTGGARARAEFEGWHAALSEAHIPASVLRPPALAALSRDRFDLVILPHLGELSGEALAAVRAFAEAGGTVITTGSTAWADGVHQLDPDGALLRQSAVFETEESLRSLHVDLAASLAPVPAGPVHVPALGEFRALALSSPIADGADGQGGWPVLGRALYGPPEKCYGNEVTGHPGRVSWSFDGGGAIAVIPWLPGLVLREVGASAVGSALAALVAEIGGAHLGWATDLPGHVRIVPGHGAGGPLIHLLNRSGERPQRFVDPAPTAPSALEIPCPDKPGRVRALVAQQDPDWSWAEGVLHVQVPAIEVFEVLSVRP</sequence>
<reference evidence="2 3" key="1">
    <citation type="journal article" date="2014" name="Int. J. Syst. Evol. Microbiol.">
        <title>Brachybacterium ginsengisoli sp. nov., isolated from soil of a ginseng field.</title>
        <authorList>
            <person name="Hoang V.A."/>
            <person name="Kim Y.J."/>
            <person name="Nguyen N.L."/>
            <person name="Yang D.C."/>
        </authorList>
    </citation>
    <scope>NUCLEOTIDE SEQUENCE [LARGE SCALE GENOMIC DNA]</scope>
    <source>
        <strain evidence="2 3">DCY80</strain>
    </source>
</reference>
<dbReference type="InterPro" id="IPR013738">
    <property type="entry name" value="Beta_galactosidase_Trimer"/>
</dbReference>
<dbReference type="Gene3D" id="3.20.20.80">
    <property type="entry name" value="Glycosidases"/>
    <property type="match status" value="1"/>
</dbReference>
<name>A0A291H018_9MICO</name>
<dbReference type="InterPro" id="IPR028212">
    <property type="entry name" value="GHL6"/>
</dbReference>
<proteinExistence type="predicted"/>
<evidence type="ECO:0000313" key="2">
    <source>
        <dbReference type="EMBL" id="ATG55807.1"/>
    </source>
</evidence>
<gene>
    <name evidence="2" type="ORF">CFK41_14245</name>
</gene>
<dbReference type="AlphaFoldDB" id="A0A291H018"/>
<dbReference type="SUPFAM" id="SSF52317">
    <property type="entry name" value="Class I glutamine amidotransferase-like"/>
    <property type="match status" value="1"/>
</dbReference>
<dbReference type="RefSeq" id="WP_096800267.1">
    <property type="nucleotide sequence ID" value="NZ_CP023564.1"/>
</dbReference>
<dbReference type="InterPro" id="IPR017853">
    <property type="entry name" value="GH"/>
</dbReference>
<evidence type="ECO:0000259" key="1">
    <source>
        <dbReference type="Pfam" id="PF08532"/>
    </source>
</evidence>
<dbReference type="Pfam" id="PF08532">
    <property type="entry name" value="Glyco_hydro_42M"/>
    <property type="match status" value="1"/>
</dbReference>
<dbReference type="InterPro" id="IPR029062">
    <property type="entry name" value="Class_I_gatase-like"/>
</dbReference>
<dbReference type="SUPFAM" id="SSF51445">
    <property type="entry name" value="(Trans)glycosidases"/>
    <property type="match status" value="1"/>
</dbReference>
<feature type="domain" description="Beta-galactosidase trimerisation" evidence="1">
    <location>
        <begin position="362"/>
        <end position="442"/>
    </location>
</feature>
<organism evidence="2 3">
    <name type="scientific">Brachybacterium ginsengisoli</name>
    <dbReference type="NCBI Taxonomy" id="1331682"/>
    <lineage>
        <taxon>Bacteria</taxon>
        <taxon>Bacillati</taxon>
        <taxon>Actinomycetota</taxon>
        <taxon>Actinomycetes</taxon>
        <taxon>Micrococcales</taxon>
        <taxon>Dermabacteraceae</taxon>
        <taxon>Brachybacterium</taxon>
    </lineage>
</organism>
<dbReference type="GO" id="GO:0005975">
    <property type="term" value="P:carbohydrate metabolic process"/>
    <property type="evidence" value="ECO:0007669"/>
    <property type="project" value="InterPro"/>
</dbReference>
<evidence type="ECO:0000313" key="3">
    <source>
        <dbReference type="Proteomes" id="UP000217889"/>
    </source>
</evidence>
<dbReference type="Gene3D" id="3.40.50.880">
    <property type="match status" value="1"/>
</dbReference>
<dbReference type="OrthoDB" id="9780891at2"/>
<dbReference type="Proteomes" id="UP000217889">
    <property type="component" value="Chromosome"/>
</dbReference>
<dbReference type="Pfam" id="PF14871">
    <property type="entry name" value="GHL6"/>
    <property type="match status" value="1"/>
</dbReference>
<dbReference type="KEGG" id="bgg:CFK41_14245"/>
<dbReference type="GO" id="GO:0004565">
    <property type="term" value="F:beta-galactosidase activity"/>
    <property type="evidence" value="ECO:0007669"/>
    <property type="project" value="InterPro"/>
</dbReference>